<evidence type="ECO:0000259" key="1">
    <source>
        <dbReference type="Pfam" id="PF01627"/>
    </source>
</evidence>
<comment type="caution">
    <text evidence="2">The sequence shown here is derived from an EMBL/GenBank/DDBJ whole genome shotgun (WGS) entry which is preliminary data.</text>
</comment>
<dbReference type="SUPFAM" id="SSF47226">
    <property type="entry name" value="Histidine-containing phosphotransfer domain, HPT domain"/>
    <property type="match status" value="1"/>
</dbReference>
<dbReference type="Gene3D" id="1.20.120.160">
    <property type="entry name" value="HPT domain"/>
    <property type="match status" value="1"/>
</dbReference>
<accession>A0A7C9RLX2</accession>
<dbReference type="Proteomes" id="UP000481360">
    <property type="component" value="Unassembled WGS sequence"/>
</dbReference>
<dbReference type="InterPro" id="IPR008207">
    <property type="entry name" value="Sig_transdc_His_kin_Hpt_dom"/>
</dbReference>
<protein>
    <submittedName>
        <fullName evidence="2">Hpt domain-containing protein</fullName>
    </submittedName>
</protein>
<dbReference type="AlphaFoldDB" id="A0A7C9RLX2"/>
<dbReference type="RefSeq" id="WP_166043785.1">
    <property type="nucleotide sequence ID" value="NZ_JAAMPJ010000001.1"/>
</dbReference>
<gene>
    <name evidence="2" type="ORF">G7043_03580</name>
</gene>
<keyword evidence="3" id="KW-1185">Reference proteome</keyword>
<dbReference type="GO" id="GO:0000160">
    <property type="term" value="P:phosphorelay signal transduction system"/>
    <property type="evidence" value="ECO:0007669"/>
    <property type="project" value="InterPro"/>
</dbReference>
<dbReference type="InterPro" id="IPR036641">
    <property type="entry name" value="HPT_dom_sf"/>
</dbReference>
<sequence>MAISDQDLQTAIAERLAQLRFGRPAEPGDLAARVLSAFHTAGPRHIDAIAAAVAAGDSQTAREQAHDLTSLAGHVGAIDVVNACGELSLRLKAGDLAGAAAVVTDLRIGYERASRATAGM</sequence>
<organism evidence="2 3">
    <name type="scientific">Lentzea alba</name>
    <dbReference type="NCBI Taxonomy" id="2714351"/>
    <lineage>
        <taxon>Bacteria</taxon>
        <taxon>Bacillati</taxon>
        <taxon>Actinomycetota</taxon>
        <taxon>Actinomycetes</taxon>
        <taxon>Pseudonocardiales</taxon>
        <taxon>Pseudonocardiaceae</taxon>
        <taxon>Lentzea</taxon>
    </lineage>
</organism>
<reference evidence="2 3" key="1">
    <citation type="submission" date="2020-03" db="EMBL/GenBank/DDBJ databases">
        <title>Isolation and identification of active actinomycetes.</title>
        <authorList>
            <person name="Sun X."/>
        </authorList>
    </citation>
    <scope>NUCLEOTIDE SEQUENCE [LARGE SCALE GENOMIC DNA]</scope>
    <source>
        <strain evidence="2 3">NEAU-D13</strain>
    </source>
</reference>
<feature type="domain" description="HPt" evidence="1">
    <location>
        <begin position="34"/>
        <end position="114"/>
    </location>
</feature>
<dbReference type="EMBL" id="JAAMPJ010000001">
    <property type="protein sequence ID" value="NGY58010.1"/>
    <property type="molecule type" value="Genomic_DNA"/>
</dbReference>
<evidence type="ECO:0000313" key="2">
    <source>
        <dbReference type="EMBL" id="NGY58010.1"/>
    </source>
</evidence>
<evidence type="ECO:0000313" key="3">
    <source>
        <dbReference type="Proteomes" id="UP000481360"/>
    </source>
</evidence>
<proteinExistence type="predicted"/>
<dbReference type="Pfam" id="PF01627">
    <property type="entry name" value="Hpt"/>
    <property type="match status" value="1"/>
</dbReference>
<name>A0A7C9RLX2_9PSEU</name>